<dbReference type="CDD" id="cd02966">
    <property type="entry name" value="TlpA_like_family"/>
    <property type="match status" value="1"/>
</dbReference>
<dbReference type="InterPro" id="IPR013766">
    <property type="entry name" value="Thioredoxin_domain"/>
</dbReference>
<keyword evidence="3" id="KW-0735">Signal-anchor</keyword>
<dbReference type="Gene3D" id="3.40.30.10">
    <property type="entry name" value="Glutaredoxin"/>
    <property type="match status" value="1"/>
</dbReference>
<evidence type="ECO:0000256" key="3">
    <source>
        <dbReference type="ARBA" id="ARBA00022968"/>
    </source>
</evidence>
<protein>
    <submittedName>
        <fullName evidence="7">Thiol:disulfide interchange protein tlpA</fullName>
    </submittedName>
</protein>
<evidence type="ECO:0000256" key="2">
    <source>
        <dbReference type="ARBA" id="ARBA00022748"/>
    </source>
</evidence>
<dbReference type="EMBL" id="BMHB01000001">
    <property type="protein sequence ID" value="GGI13637.1"/>
    <property type="molecule type" value="Genomic_DNA"/>
</dbReference>
<dbReference type="Pfam" id="PF00578">
    <property type="entry name" value="AhpC-TSA"/>
    <property type="match status" value="1"/>
</dbReference>
<dbReference type="InterPro" id="IPR036249">
    <property type="entry name" value="Thioredoxin-like_sf"/>
</dbReference>
<keyword evidence="8" id="KW-1185">Reference proteome</keyword>
<dbReference type="GO" id="GO:0016209">
    <property type="term" value="F:antioxidant activity"/>
    <property type="evidence" value="ECO:0007669"/>
    <property type="project" value="InterPro"/>
</dbReference>
<dbReference type="GO" id="GO:0016491">
    <property type="term" value="F:oxidoreductase activity"/>
    <property type="evidence" value="ECO:0007669"/>
    <property type="project" value="InterPro"/>
</dbReference>
<dbReference type="PROSITE" id="PS00194">
    <property type="entry name" value="THIOREDOXIN_1"/>
    <property type="match status" value="1"/>
</dbReference>
<evidence type="ECO:0000256" key="5">
    <source>
        <dbReference type="ARBA" id="ARBA00023284"/>
    </source>
</evidence>
<keyword evidence="4" id="KW-1015">Disulfide bond</keyword>
<comment type="caution">
    <text evidence="7">The sequence shown here is derived from an EMBL/GenBank/DDBJ whole genome shotgun (WGS) entry which is preliminary data.</text>
</comment>
<dbReference type="OrthoDB" id="25753at2"/>
<evidence type="ECO:0000259" key="6">
    <source>
        <dbReference type="PROSITE" id="PS51352"/>
    </source>
</evidence>
<gene>
    <name evidence="7" type="ORF">GCM10007380_18910</name>
</gene>
<proteinExistence type="predicted"/>
<keyword evidence="3" id="KW-0812">Transmembrane</keyword>
<accession>A0A8J3AMP9</accession>
<dbReference type="GO" id="GO:0017004">
    <property type="term" value="P:cytochrome complex assembly"/>
    <property type="evidence" value="ECO:0007669"/>
    <property type="project" value="UniProtKB-KW"/>
</dbReference>
<dbReference type="InterPro" id="IPR017937">
    <property type="entry name" value="Thioredoxin_CS"/>
</dbReference>
<dbReference type="PANTHER" id="PTHR42852:SF6">
    <property type="entry name" value="THIOL:DISULFIDE INTERCHANGE PROTEIN DSBE"/>
    <property type="match status" value="1"/>
</dbReference>
<evidence type="ECO:0000256" key="1">
    <source>
        <dbReference type="ARBA" id="ARBA00004196"/>
    </source>
</evidence>
<dbReference type="AlphaFoldDB" id="A0A8J3AMP9"/>
<name>A0A8J3AMP9_9BACI</name>
<dbReference type="InterPro" id="IPR050553">
    <property type="entry name" value="Thioredoxin_ResA/DsbE_sf"/>
</dbReference>
<keyword evidence="2" id="KW-0201">Cytochrome c-type biogenesis</keyword>
<dbReference type="PROSITE" id="PS51352">
    <property type="entry name" value="THIOREDOXIN_2"/>
    <property type="match status" value="1"/>
</dbReference>
<organism evidence="7 8">
    <name type="scientific">Gottfriedia solisilvae</name>
    <dbReference type="NCBI Taxonomy" id="1516104"/>
    <lineage>
        <taxon>Bacteria</taxon>
        <taxon>Bacillati</taxon>
        <taxon>Bacillota</taxon>
        <taxon>Bacilli</taxon>
        <taxon>Bacillales</taxon>
        <taxon>Bacillaceae</taxon>
        <taxon>Gottfriedia</taxon>
    </lineage>
</organism>
<comment type="subcellular location">
    <subcellularLocation>
        <location evidence="1">Cell envelope</location>
    </subcellularLocation>
</comment>
<evidence type="ECO:0000313" key="8">
    <source>
        <dbReference type="Proteomes" id="UP000626244"/>
    </source>
</evidence>
<dbReference type="GO" id="GO:0030313">
    <property type="term" value="C:cell envelope"/>
    <property type="evidence" value="ECO:0007669"/>
    <property type="project" value="UniProtKB-SubCell"/>
</dbReference>
<feature type="domain" description="Thioredoxin" evidence="6">
    <location>
        <begin position="46"/>
        <end position="183"/>
    </location>
</feature>
<dbReference type="PANTHER" id="PTHR42852">
    <property type="entry name" value="THIOL:DISULFIDE INTERCHANGE PROTEIN DSBE"/>
    <property type="match status" value="1"/>
</dbReference>
<dbReference type="SUPFAM" id="SSF52833">
    <property type="entry name" value="Thioredoxin-like"/>
    <property type="match status" value="1"/>
</dbReference>
<dbReference type="InterPro" id="IPR000866">
    <property type="entry name" value="AhpC/TSA"/>
</dbReference>
<evidence type="ECO:0000256" key="4">
    <source>
        <dbReference type="ARBA" id="ARBA00023157"/>
    </source>
</evidence>
<keyword evidence="5" id="KW-0676">Redox-active center</keyword>
<dbReference type="RefSeq" id="WP_087998272.1">
    <property type="nucleotide sequence ID" value="NZ_BMHB01000001.1"/>
</dbReference>
<evidence type="ECO:0000313" key="7">
    <source>
        <dbReference type="EMBL" id="GGI13637.1"/>
    </source>
</evidence>
<sequence length="183" mass="21108">MKKIIPLLLLVIALGYSIFQLTEKKQEEKKVSKNDSYIASIQKMGVQVGQQAPDIELMTLDQKKVKLSSYKGKKVILNYWATWCPPCQDEIPVLEKFYQKNKSDIVILGVADFIGEKKDLNFVNNFVKKNNMHYQILLDEKGDNFRKYGVISIPTTFFINPNGEVIYKQIGPLTEKQLNQFLK</sequence>
<dbReference type="Proteomes" id="UP000626244">
    <property type="component" value="Unassembled WGS sequence"/>
</dbReference>
<reference evidence="8" key="1">
    <citation type="journal article" date="2019" name="Int. J. Syst. Evol. Microbiol.">
        <title>The Global Catalogue of Microorganisms (GCM) 10K type strain sequencing project: providing services to taxonomists for standard genome sequencing and annotation.</title>
        <authorList>
            <consortium name="The Broad Institute Genomics Platform"/>
            <consortium name="The Broad Institute Genome Sequencing Center for Infectious Disease"/>
            <person name="Wu L."/>
            <person name="Ma J."/>
        </authorList>
    </citation>
    <scope>NUCLEOTIDE SEQUENCE [LARGE SCALE GENOMIC DNA]</scope>
    <source>
        <strain evidence="8">CGMCC 1.14993</strain>
    </source>
</reference>